<dbReference type="InterPro" id="IPR001309">
    <property type="entry name" value="Pept_C14_p20"/>
</dbReference>
<evidence type="ECO:0000313" key="4">
    <source>
        <dbReference type="EMBL" id="PRH85267.1"/>
    </source>
</evidence>
<accession>A0A2S9Q7E2</accession>
<feature type="chain" id="PRO_5015498551" description="Caspase family p20 domain-containing protein" evidence="2">
    <location>
        <begin position="23"/>
        <end position="457"/>
    </location>
</feature>
<feature type="signal peptide" evidence="2">
    <location>
        <begin position="1"/>
        <end position="22"/>
    </location>
</feature>
<feature type="compositionally biased region" description="Low complexity" evidence="1">
    <location>
        <begin position="323"/>
        <end position="336"/>
    </location>
</feature>
<proteinExistence type="predicted"/>
<dbReference type="PANTHER" id="PTHR22576">
    <property type="entry name" value="MUCOSA ASSOCIATED LYMPHOID TISSUE LYMPHOMA TRANSLOCATION PROTEIN 1/PARACASPASE"/>
    <property type="match status" value="1"/>
</dbReference>
<dbReference type="Gene3D" id="3.40.50.1460">
    <property type="match status" value="1"/>
</dbReference>
<dbReference type="GO" id="GO:0004197">
    <property type="term" value="F:cysteine-type endopeptidase activity"/>
    <property type="evidence" value="ECO:0007669"/>
    <property type="project" value="InterPro"/>
</dbReference>
<evidence type="ECO:0000259" key="3">
    <source>
        <dbReference type="PROSITE" id="PS50208"/>
    </source>
</evidence>
<dbReference type="PANTHER" id="PTHR22576:SF37">
    <property type="entry name" value="MUCOSA-ASSOCIATED LYMPHOID TISSUE LYMPHOMA TRANSLOCATION PROTEIN 1"/>
    <property type="match status" value="1"/>
</dbReference>
<protein>
    <recommendedName>
        <fullName evidence="3">Caspase family p20 domain-containing protein</fullName>
    </recommendedName>
</protein>
<dbReference type="PROSITE" id="PS50208">
    <property type="entry name" value="CASPASE_P20"/>
    <property type="match status" value="1"/>
</dbReference>
<dbReference type="InterPro" id="IPR011600">
    <property type="entry name" value="Pept_C14_caspase"/>
</dbReference>
<dbReference type="GO" id="GO:0006508">
    <property type="term" value="P:proteolysis"/>
    <property type="evidence" value="ECO:0007669"/>
    <property type="project" value="InterPro"/>
</dbReference>
<dbReference type="Pfam" id="PF00656">
    <property type="entry name" value="Peptidase_C14"/>
    <property type="match status" value="1"/>
</dbReference>
<sequence length="457" mass="48168">MIRRCLMLLCLFWLAGTTAALADKRVALVIGNGDYRTLGRLANPVADADAIARLLAGGPLGFKVIRATDADHAAMLKAMAEFGNEATDADIALVFYAGHGMQVDQRNFLIPVGADIKSRVDLTTQTIRLDDISDILSASGAKAKILLVDACRNNPLPASASRGASRGLARLDAATTGTLVAFATGPNAVADDGDGGHSPFAAALLKRLPEPGIEIRRMLALVRQDVHAATSQRQTPWVDEALLGDLYLSGSAMSTSEPIATQQPPLAPGSPIPDRADMAACSDLGTDPTPIKLEAYLDNFPKGYCAASVRRRLEAMAKPGGTPAAIPASQAPAPAKADPPPYTVSSYWNHNGSRVALSASEGNRLFYYEAPRPGLAEAGVRKGALLFKGTASGGVYRGQAYVFSRECGPISYPVEGSAAGEPPIITLRGKAPRRARDCAQTGWRDDTLVFRYDSAAR</sequence>
<reference evidence="4 5" key="1">
    <citation type="submission" date="2018-02" db="EMBL/GenBank/DDBJ databases">
        <title>Whole genome sequencing of endophytic bacterium.</title>
        <authorList>
            <person name="Eedara R."/>
            <person name="Podile A.R."/>
        </authorList>
    </citation>
    <scope>NUCLEOTIDE SEQUENCE [LARGE SCALE GENOMIC DNA]</scope>
    <source>
        <strain evidence="4 5">RP1T</strain>
    </source>
</reference>
<dbReference type="SUPFAM" id="SSF52129">
    <property type="entry name" value="Caspase-like"/>
    <property type="match status" value="1"/>
</dbReference>
<dbReference type="AlphaFoldDB" id="A0A2S9Q7E2"/>
<keyword evidence="2" id="KW-0732">Signal</keyword>
<dbReference type="OrthoDB" id="9816009at2"/>
<evidence type="ECO:0000256" key="1">
    <source>
        <dbReference type="SAM" id="MobiDB-lite"/>
    </source>
</evidence>
<dbReference type="InterPro" id="IPR052039">
    <property type="entry name" value="Caspase-related_regulators"/>
</dbReference>
<dbReference type="EMBL" id="PUEJ01000009">
    <property type="protein sequence ID" value="PRH85267.1"/>
    <property type="molecule type" value="Genomic_DNA"/>
</dbReference>
<name>A0A2S9Q7E2_9HYPH</name>
<organism evidence="4 5">
    <name type="scientific">Labrys okinawensis</name>
    <dbReference type="NCBI Taxonomy" id="346911"/>
    <lineage>
        <taxon>Bacteria</taxon>
        <taxon>Pseudomonadati</taxon>
        <taxon>Pseudomonadota</taxon>
        <taxon>Alphaproteobacteria</taxon>
        <taxon>Hyphomicrobiales</taxon>
        <taxon>Xanthobacteraceae</taxon>
        <taxon>Labrys</taxon>
    </lineage>
</organism>
<gene>
    <name evidence="4" type="ORF">C5L14_22725</name>
</gene>
<comment type="caution">
    <text evidence="4">The sequence shown here is derived from an EMBL/GenBank/DDBJ whole genome shotgun (WGS) entry which is preliminary data.</text>
</comment>
<keyword evidence="5" id="KW-1185">Reference proteome</keyword>
<evidence type="ECO:0000313" key="5">
    <source>
        <dbReference type="Proteomes" id="UP000237682"/>
    </source>
</evidence>
<dbReference type="Proteomes" id="UP000237682">
    <property type="component" value="Unassembled WGS sequence"/>
</dbReference>
<feature type="region of interest" description="Disordered" evidence="1">
    <location>
        <begin position="320"/>
        <end position="339"/>
    </location>
</feature>
<dbReference type="InterPro" id="IPR029030">
    <property type="entry name" value="Caspase-like_dom_sf"/>
</dbReference>
<evidence type="ECO:0000256" key="2">
    <source>
        <dbReference type="SAM" id="SignalP"/>
    </source>
</evidence>
<feature type="domain" description="Caspase family p20" evidence="3">
    <location>
        <begin position="23"/>
        <end position="155"/>
    </location>
</feature>